<evidence type="ECO:0000313" key="3">
    <source>
        <dbReference type="Proteomes" id="UP000507470"/>
    </source>
</evidence>
<dbReference type="Gene3D" id="2.40.10.500">
    <property type="match status" value="1"/>
</dbReference>
<evidence type="ECO:0000313" key="2">
    <source>
        <dbReference type="EMBL" id="CAC5422508.1"/>
    </source>
</evidence>
<dbReference type="SUPFAM" id="SSF63829">
    <property type="entry name" value="Calcium-dependent phosphotriesterase"/>
    <property type="match status" value="1"/>
</dbReference>
<feature type="domain" description="SMP-30/Gluconolactonase/LRE-like region" evidence="1">
    <location>
        <begin position="136"/>
        <end position="324"/>
    </location>
</feature>
<accession>A0A6J8EPW7</accession>
<gene>
    <name evidence="2" type="ORF">MCOR_54554</name>
</gene>
<sequence length="361" mass="40425">MKAVEILEGNVLAIKKYATDLQSFMGIQTLKTEIEKHKESISVLVSDGSMQQIHLKYKADDIVSSVLSSKTFGTVTIEKRSSSLKLRSEKEKQAQIMSLVQKQQKQIAELALHLLLKKNLAEKDDVTVYGCTISPNGNMIFVNFPKKGLIVLNENGKLVKNINCTYNPYGVACISDESVAVTEQKSVEVINIDTEKVDKRFKLSSFPDGVIHFETLLMWSSYKEGIQRVDLEKGEVITVIKDKSLPSSTYLTTDGKHLYHANSATSVVTCYQMNGENIWEFNDVSKLKNPYGITIDNDSNIYIASWGTNSIVVLPPDGKHDRQLLCSNDGINKPRGIYYDKSRNHLLVANEKGTVFLYDVT</sequence>
<dbReference type="PANTHER" id="PTHR47197">
    <property type="entry name" value="PROTEIN NIRF"/>
    <property type="match status" value="1"/>
</dbReference>
<dbReference type="Gene3D" id="2.130.10.10">
    <property type="entry name" value="YVTN repeat-like/Quinoprotein amine dehydrogenase"/>
    <property type="match status" value="1"/>
</dbReference>
<dbReference type="PANTHER" id="PTHR47197:SF3">
    <property type="entry name" value="DIHYDRO-HEME D1 DEHYDROGENASE"/>
    <property type="match status" value="1"/>
</dbReference>
<dbReference type="OrthoDB" id="10422487at2759"/>
<organism evidence="2 3">
    <name type="scientific">Mytilus coruscus</name>
    <name type="common">Sea mussel</name>
    <dbReference type="NCBI Taxonomy" id="42192"/>
    <lineage>
        <taxon>Eukaryota</taxon>
        <taxon>Metazoa</taxon>
        <taxon>Spiralia</taxon>
        <taxon>Lophotrochozoa</taxon>
        <taxon>Mollusca</taxon>
        <taxon>Bivalvia</taxon>
        <taxon>Autobranchia</taxon>
        <taxon>Pteriomorphia</taxon>
        <taxon>Mytilida</taxon>
        <taxon>Mytiloidea</taxon>
        <taxon>Mytilidae</taxon>
        <taxon>Mytilinae</taxon>
        <taxon>Mytilus</taxon>
    </lineage>
</organism>
<dbReference type="InterPro" id="IPR051200">
    <property type="entry name" value="Host-pathogen_enzymatic-act"/>
</dbReference>
<proteinExistence type="predicted"/>
<keyword evidence="3" id="KW-1185">Reference proteome</keyword>
<dbReference type="EMBL" id="CACVKT020009606">
    <property type="protein sequence ID" value="CAC5422508.1"/>
    <property type="molecule type" value="Genomic_DNA"/>
</dbReference>
<protein>
    <recommendedName>
        <fullName evidence="1">SMP-30/Gluconolactonase/LRE-like region domain-containing protein</fullName>
    </recommendedName>
</protein>
<dbReference type="Pfam" id="PF08450">
    <property type="entry name" value="SGL"/>
    <property type="match status" value="1"/>
</dbReference>
<reference evidence="2 3" key="1">
    <citation type="submission" date="2020-06" db="EMBL/GenBank/DDBJ databases">
        <authorList>
            <person name="Li R."/>
            <person name="Bekaert M."/>
        </authorList>
    </citation>
    <scope>NUCLEOTIDE SEQUENCE [LARGE SCALE GENOMIC DNA]</scope>
    <source>
        <strain evidence="3">wild</strain>
    </source>
</reference>
<dbReference type="InterPro" id="IPR013658">
    <property type="entry name" value="SGL"/>
</dbReference>
<dbReference type="InterPro" id="IPR015943">
    <property type="entry name" value="WD40/YVTN_repeat-like_dom_sf"/>
</dbReference>
<evidence type="ECO:0000259" key="1">
    <source>
        <dbReference type="Pfam" id="PF08450"/>
    </source>
</evidence>
<name>A0A6J8EPW7_MYTCO</name>
<dbReference type="AlphaFoldDB" id="A0A6J8EPW7"/>
<dbReference type="Proteomes" id="UP000507470">
    <property type="component" value="Unassembled WGS sequence"/>
</dbReference>